<feature type="region of interest" description="Disordered" evidence="7">
    <location>
        <begin position="1"/>
        <end position="62"/>
    </location>
</feature>
<comment type="similarity">
    <text evidence="2">Belongs to the vasculin family.</text>
</comment>
<feature type="region of interest" description="Disordered" evidence="7">
    <location>
        <begin position="165"/>
        <end position="323"/>
    </location>
</feature>
<comment type="subcellular location">
    <subcellularLocation>
        <location evidence="1">Nucleus</location>
    </subcellularLocation>
</comment>
<keyword evidence="5" id="KW-0804">Transcription</keyword>
<evidence type="ECO:0000313" key="8">
    <source>
        <dbReference type="EMBL" id="PVD23724.1"/>
    </source>
</evidence>
<dbReference type="GO" id="GO:0006351">
    <property type="term" value="P:DNA-templated transcription"/>
    <property type="evidence" value="ECO:0007669"/>
    <property type="project" value="InterPro"/>
</dbReference>
<feature type="compositionally biased region" description="Basic and acidic residues" evidence="7">
    <location>
        <begin position="35"/>
        <end position="47"/>
    </location>
</feature>
<comment type="caution">
    <text evidence="8">The sequence shown here is derived from an EMBL/GenBank/DDBJ whole genome shotgun (WGS) entry which is preliminary data.</text>
</comment>
<dbReference type="STRING" id="400727.A0A2T7NRC4"/>
<dbReference type="AlphaFoldDB" id="A0A2T7NRC4"/>
<evidence type="ECO:0000256" key="5">
    <source>
        <dbReference type="ARBA" id="ARBA00023163"/>
    </source>
</evidence>
<dbReference type="Pfam" id="PF15337">
    <property type="entry name" value="Vasculin"/>
    <property type="match status" value="1"/>
</dbReference>
<protein>
    <recommendedName>
        <fullName evidence="10">Vasculin</fullName>
    </recommendedName>
</protein>
<dbReference type="OrthoDB" id="8741226at2759"/>
<evidence type="ECO:0008006" key="10">
    <source>
        <dbReference type="Google" id="ProtNLM"/>
    </source>
</evidence>
<reference evidence="8 9" key="1">
    <citation type="submission" date="2018-04" db="EMBL/GenBank/DDBJ databases">
        <title>The genome of golden apple snail Pomacea canaliculata provides insight into stress tolerance and invasive adaptation.</title>
        <authorList>
            <person name="Liu C."/>
            <person name="Liu B."/>
            <person name="Ren Y."/>
            <person name="Zhang Y."/>
            <person name="Wang H."/>
            <person name="Li S."/>
            <person name="Jiang F."/>
            <person name="Yin L."/>
            <person name="Zhang G."/>
            <person name="Qian W."/>
            <person name="Fan W."/>
        </authorList>
    </citation>
    <scope>NUCLEOTIDE SEQUENCE [LARGE SCALE GENOMIC DNA]</scope>
    <source>
        <strain evidence="8">SZHN2017</strain>
        <tissue evidence="8">Muscle</tissue>
    </source>
</reference>
<dbReference type="GO" id="GO:0005634">
    <property type="term" value="C:nucleus"/>
    <property type="evidence" value="ECO:0007669"/>
    <property type="project" value="UniProtKB-SubCell"/>
</dbReference>
<evidence type="ECO:0000313" key="9">
    <source>
        <dbReference type="Proteomes" id="UP000245119"/>
    </source>
</evidence>
<dbReference type="GO" id="GO:0003677">
    <property type="term" value="F:DNA binding"/>
    <property type="evidence" value="ECO:0007669"/>
    <property type="project" value="UniProtKB-KW"/>
</dbReference>
<evidence type="ECO:0000256" key="7">
    <source>
        <dbReference type="SAM" id="MobiDB-lite"/>
    </source>
</evidence>
<feature type="compositionally biased region" description="Basic and acidic residues" evidence="7">
    <location>
        <begin position="335"/>
        <end position="351"/>
    </location>
</feature>
<keyword evidence="3" id="KW-0805">Transcription regulation</keyword>
<evidence type="ECO:0000256" key="4">
    <source>
        <dbReference type="ARBA" id="ARBA00023125"/>
    </source>
</evidence>
<proteinExistence type="inferred from homology"/>
<dbReference type="OMA" id="HYELYEP"/>
<feature type="compositionally biased region" description="Low complexity" evidence="7">
    <location>
        <begin position="281"/>
        <end position="295"/>
    </location>
</feature>
<gene>
    <name evidence="8" type="ORF">C0Q70_16997</name>
</gene>
<dbReference type="PANTHER" id="PTHR14339:SF12">
    <property type="entry name" value="VASCULIN"/>
    <property type="match status" value="1"/>
</dbReference>
<evidence type="ECO:0000256" key="1">
    <source>
        <dbReference type="ARBA" id="ARBA00004123"/>
    </source>
</evidence>
<evidence type="ECO:0000256" key="6">
    <source>
        <dbReference type="ARBA" id="ARBA00023242"/>
    </source>
</evidence>
<keyword evidence="6" id="KW-0539">Nucleus</keyword>
<feature type="compositionally biased region" description="Basic and acidic residues" evidence="7">
    <location>
        <begin position="234"/>
        <end position="246"/>
    </location>
</feature>
<keyword evidence="4" id="KW-0238">DNA-binding</keyword>
<organism evidence="8 9">
    <name type="scientific">Pomacea canaliculata</name>
    <name type="common">Golden apple snail</name>
    <dbReference type="NCBI Taxonomy" id="400727"/>
    <lineage>
        <taxon>Eukaryota</taxon>
        <taxon>Metazoa</taxon>
        <taxon>Spiralia</taxon>
        <taxon>Lophotrochozoa</taxon>
        <taxon>Mollusca</taxon>
        <taxon>Gastropoda</taxon>
        <taxon>Caenogastropoda</taxon>
        <taxon>Architaenioglossa</taxon>
        <taxon>Ampullarioidea</taxon>
        <taxon>Ampullariidae</taxon>
        <taxon>Pomacea</taxon>
    </lineage>
</organism>
<feature type="region of interest" description="Disordered" evidence="7">
    <location>
        <begin position="335"/>
        <end position="395"/>
    </location>
</feature>
<feature type="compositionally biased region" description="Basic and acidic residues" evidence="7">
    <location>
        <begin position="179"/>
        <end position="203"/>
    </location>
</feature>
<dbReference type="EMBL" id="PZQS01000010">
    <property type="protein sequence ID" value="PVD23724.1"/>
    <property type="molecule type" value="Genomic_DNA"/>
</dbReference>
<feature type="region of interest" description="Disordered" evidence="7">
    <location>
        <begin position="114"/>
        <end position="135"/>
    </location>
</feature>
<sequence length="483" mass="54641">MAASNAPKHDFAPAWLKIPSSNPTKPAGSKSSTHQQERGRQRRDDSFLNRYGNDYPRQLNRQNSFELYDASKRYSPTHPKFRHHSVEDDYYYYNYGYYGNYTYDYPMQYSSQPSLLRAPTGRESSKYPQTPSGRYNQMNGSYSNYYYYDFYPHGDAYPGYGTGTHTNSTSKRAQYGWEGRSESKESKDSDPSVDNDDKEKPFNDDFPSLNGMDGDPEPKTSRNTATGGVWDNPPRSKFEEATEMKHSASGIYKALVPNKSGTMRKDGRDTGRVNGSLRDVSPLASLKSAGSSLGAGREGQQQTSTPPMEILSSRLVRQPKPLGDKKSEFLKALRKEADSEHVQNGHNEGNHPENNNNMKQRKCSEGGGEVLTNGLSDLQLEHEHEHMANGNTGILSSSLEAEQRLLREMGWDEQDDEVYEITEDDKREFKQLTDKLQQQRNGLTRTLPKAWSPQHIPAFKQQPQAQDLNETLSSSDTDSDEDV</sequence>
<keyword evidence="9" id="KW-1185">Reference proteome</keyword>
<evidence type="ECO:0000256" key="3">
    <source>
        <dbReference type="ARBA" id="ARBA00023015"/>
    </source>
</evidence>
<name>A0A2T7NRC4_POMCA</name>
<accession>A0A2T7NRC4</accession>
<feature type="compositionally biased region" description="Polar residues" evidence="7">
    <location>
        <begin position="19"/>
        <end position="34"/>
    </location>
</feature>
<feature type="compositionally biased region" description="Low complexity" evidence="7">
    <location>
        <begin position="467"/>
        <end position="476"/>
    </location>
</feature>
<dbReference type="PANTHER" id="PTHR14339">
    <property type="entry name" value="VASCULIN"/>
    <property type="match status" value="1"/>
</dbReference>
<dbReference type="GO" id="GO:0003723">
    <property type="term" value="F:RNA binding"/>
    <property type="evidence" value="ECO:0007669"/>
    <property type="project" value="InterPro"/>
</dbReference>
<dbReference type="InterPro" id="IPR028128">
    <property type="entry name" value="Vasculin_fam"/>
</dbReference>
<dbReference type="Proteomes" id="UP000245119">
    <property type="component" value="Linkage Group LG10"/>
</dbReference>
<dbReference type="GO" id="GO:0045893">
    <property type="term" value="P:positive regulation of DNA-templated transcription"/>
    <property type="evidence" value="ECO:0007669"/>
    <property type="project" value="InterPro"/>
</dbReference>
<evidence type="ECO:0000256" key="2">
    <source>
        <dbReference type="ARBA" id="ARBA00010099"/>
    </source>
</evidence>
<feature type="region of interest" description="Disordered" evidence="7">
    <location>
        <begin position="459"/>
        <end position="483"/>
    </location>
</feature>